<reference evidence="4 5" key="1">
    <citation type="submission" date="2019-03" db="EMBL/GenBank/DDBJ databases">
        <title>Genomic Encyclopedia of Archaeal and Bacterial Type Strains, Phase II (KMG-II): from individual species to whole genera.</title>
        <authorList>
            <person name="Goeker M."/>
        </authorList>
    </citation>
    <scope>NUCLEOTIDE SEQUENCE [LARGE SCALE GENOMIC DNA]</scope>
    <source>
        <strain evidence="4 5">DSM 24323</strain>
    </source>
</reference>
<comment type="caution">
    <text evidence="4">The sequence shown here is derived from an EMBL/GenBank/DDBJ whole genome shotgun (WGS) entry which is preliminary data.</text>
</comment>
<dbReference type="Pfam" id="PF00437">
    <property type="entry name" value="T2SSE"/>
    <property type="match status" value="1"/>
</dbReference>
<dbReference type="NCBIfam" id="TIGR03819">
    <property type="entry name" value="heli_sec_ATPase"/>
    <property type="match status" value="1"/>
</dbReference>
<feature type="domain" description="Bacterial type II secretion system protein E" evidence="3">
    <location>
        <begin position="83"/>
        <end position="359"/>
    </location>
</feature>
<name>A0A4R7J0J9_9ACTN</name>
<dbReference type="EMBL" id="SOAW01000003">
    <property type="protein sequence ID" value="TDT29896.1"/>
    <property type="molecule type" value="Genomic_DNA"/>
</dbReference>
<dbReference type="OrthoDB" id="9810761at2"/>
<evidence type="ECO:0000256" key="2">
    <source>
        <dbReference type="SAM" id="MobiDB-lite"/>
    </source>
</evidence>
<evidence type="ECO:0000313" key="4">
    <source>
        <dbReference type="EMBL" id="TDT29896.1"/>
    </source>
</evidence>
<gene>
    <name evidence="4" type="ORF">CLV29_2918</name>
</gene>
<dbReference type="Gene3D" id="3.30.450.380">
    <property type="match status" value="1"/>
</dbReference>
<dbReference type="PANTHER" id="PTHR30486:SF6">
    <property type="entry name" value="TYPE IV PILUS RETRACTATION ATPASE PILT"/>
    <property type="match status" value="1"/>
</dbReference>
<dbReference type="Proteomes" id="UP000295371">
    <property type="component" value="Unassembled WGS sequence"/>
</dbReference>
<comment type="similarity">
    <text evidence="1">Belongs to the GSP E family.</text>
</comment>
<dbReference type="Gene3D" id="3.40.50.300">
    <property type="entry name" value="P-loop containing nucleotide triphosphate hydrolases"/>
    <property type="match status" value="1"/>
</dbReference>
<evidence type="ECO:0000256" key="1">
    <source>
        <dbReference type="ARBA" id="ARBA00006611"/>
    </source>
</evidence>
<feature type="compositionally biased region" description="Basic and acidic residues" evidence="2">
    <location>
        <begin position="21"/>
        <end position="31"/>
    </location>
</feature>
<dbReference type="CDD" id="cd01130">
    <property type="entry name" value="VirB11-like_ATPase"/>
    <property type="match status" value="1"/>
</dbReference>
<organism evidence="4 5">
    <name type="scientific">Naumannella halotolerans</name>
    <dbReference type="NCBI Taxonomy" id="993414"/>
    <lineage>
        <taxon>Bacteria</taxon>
        <taxon>Bacillati</taxon>
        <taxon>Actinomycetota</taxon>
        <taxon>Actinomycetes</taxon>
        <taxon>Propionibacteriales</taxon>
        <taxon>Propionibacteriaceae</taxon>
        <taxon>Naumannella</taxon>
    </lineage>
</organism>
<dbReference type="PANTHER" id="PTHR30486">
    <property type="entry name" value="TWITCHING MOTILITY PROTEIN PILT"/>
    <property type="match status" value="1"/>
</dbReference>
<feature type="region of interest" description="Disordered" evidence="2">
    <location>
        <begin position="1"/>
        <end position="31"/>
    </location>
</feature>
<dbReference type="AlphaFoldDB" id="A0A4R7J0J9"/>
<dbReference type="SUPFAM" id="SSF52540">
    <property type="entry name" value="P-loop containing nucleoside triphosphate hydrolases"/>
    <property type="match status" value="1"/>
</dbReference>
<dbReference type="InterPro" id="IPR001482">
    <property type="entry name" value="T2SS/T4SS_dom"/>
</dbReference>
<evidence type="ECO:0000259" key="3">
    <source>
        <dbReference type="Pfam" id="PF00437"/>
    </source>
</evidence>
<sequence>MSTVDRRGYPATTVLGGVGSGRDRESTDPTRAEVDLDRLRPWLAELEQAPTPADVAQAMRAAGFAVTDRLLAETVGRLRRDITGAGPLEDLLHQPGVTDVLVNGPDQVFVDRGRGLEPAGISFANDAEVRRLASRLSALAGRRLDDSAPFVDARMADGVRVHAILSSLADPGTCLSLRVPRRTVLDLAEWVRLGSLHPVAAELFDALINCRAAFLISGGTGTGKTTLLASLLSRVPDDERILIVEDSRELNPDHGHCLRLEARPANAEGAGRISLTDLVRQALRMRPDRLVLGEVRGAEVADLLTAMNTGHEGGCGTVHANSASDVPARLEALAALGGMGRDAVHSQLAAAVDVFIHLSRGRDGLRSLSEICVATRSAGEVRAETAVRFDHDQVQRCSGAERLDRILSR</sequence>
<evidence type="ECO:0000313" key="5">
    <source>
        <dbReference type="Proteomes" id="UP000295371"/>
    </source>
</evidence>
<protein>
    <submittedName>
        <fullName evidence="4">Pilus assembly protein CpaF</fullName>
    </submittedName>
</protein>
<dbReference type="InterPro" id="IPR050921">
    <property type="entry name" value="T4SS_GSP_E_ATPase"/>
</dbReference>
<dbReference type="RefSeq" id="WP_133755821.1">
    <property type="nucleotide sequence ID" value="NZ_SOAW01000003.1"/>
</dbReference>
<keyword evidence="5" id="KW-1185">Reference proteome</keyword>
<dbReference type="GO" id="GO:0016887">
    <property type="term" value="F:ATP hydrolysis activity"/>
    <property type="evidence" value="ECO:0007669"/>
    <property type="project" value="InterPro"/>
</dbReference>
<accession>A0A4R7J0J9</accession>
<proteinExistence type="inferred from homology"/>
<dbReference type="InterPro" id="IPR027417">
    <property type="entry name" value="P-loop_NTPase"/>
</dbReference>
<dbReference type="InterPro" id="IPR022399">
    <property type="entry name" value="TadA-like_ATPase"/>
</dbReference>